<feature type="transmembrane region" description="Helical" evidence="1">
    <location>
        <begin position="58"/>
        <end position="78"/>
    </location>
</feature>
<keyword evidence="1" id="KW-0812">Transmembrane</keyword>
<keyword evidence="3" id="KW-0269">Exonuclease</keyword>
<protein>
    <submittedName>
        <fullName evidence="3">Endonuclease/exonuclease/phosphatase (EEP) superfamily protein YafD</fullName>
    </submittedName>
</protein>
<keyword evidence="3" id="KW-0378">Hydrolase</keyword>
<dbReference type="InterPro" id="IPR036691">
    <property type="entry name" value="Endo/exonu/phosph_ase_sf"/>
</dbReference>
<reference evidence="3 4" key="1">
    <citation type="submission" date="2020-08" db="EMBL/GenBank/DDBJ databases">
        <title>Sequencing the genomes of 1000 actinobacteria strains.</title>
        <authorList>
            <person name="Klenk H.-P."/>
        </authorList>
    </citation>
    <scope>NUCLEOTIDE SEQUENCE [LARGE SCALE GENOMIC DNA]</scope>
    <source>
        <strain evidence="3 4">DSM 45362</strain>
    </source>
</reference>
<dbReference type="Pfam" id="PF03372">
    <property type="entry name" value="Exo_endo_phos"/>
    <property type="match status" value="1"/>
</dbReference>
<dbReference type="SUPFAM" id="SSF56219">
    <property type="entry name" value="DNase I-like"/>
    <property type="match status" value="1"/>
</dbReference>
<keyword evidence="1" id="KW-1133">Transmembrane helix</keyword>
<dbReference type="Gene3D" id="3.60.10.10">
    <property type="entry name" value="Endonuclease/exonuclease/phosphatase"/>
    <property type="match status" value="1"/>
</dbReference>
<dbReference type="RefSeq" id="WP_184839510.1">
    <property type="nucleotide sequence ID" value="NZ_JACHMN010000002.1"/>
</dbReference>
<evidence type="ECO:0000313" key="3">
    <source>
        <dbReference type="EMBL" id="MBB5871450.1"/>
    </source>
</evidence>
<sequence length="388" mass="44032">MIVSEPVAAVEPTPVVKPRWWKRWLVRLAVFACTFWLLLVTAHRVLSGRAYWWGPIDLLPPLAFAAVPVALFVVALLARPVRWRLSAVVAVALVLGIGYSGINFATLWYSPPAAPTDAIKLITWNTEYWDQDLEGGAPRSTEDFYAFLRRHDADVYMLQEYAHVDFTLADTASQALAIDQEAQLRAAFPGYEIVIAGRDITLSRLPVLGHRWLDSTTFLPEEFKAVPAGLRERPLFYQSQTLRTDIRVNGQVVSFYNSHIYQPPQRIFRLRNDPDRSMFDIDRFNFEIRRASYRAIAADMAQNTNRIVMGGDLNTSPSMGILSMIPDRLVDQTRALSSIYPVTWPATNRAWRLDWLFTTPDIEVSSYDLLEPAGLSDHKVQQVLLSAH</sequence>
<name>A0A841BXK6_9ACTN</name>
<keyword evidence="3" id="KW-0540">Nuclease</keyword>
<dbReference type="EMBL" id="JACHMN010000002">
    <property type="protein sequence ID" value="MBB5871450.1"/>
    <property type="molecule type" value="Genomic_DNA"/>
</dbReference>
<dbReference type="Proteomes" id="UP000587527">
    <property type="component" value="Unassembled WGS sequence"/>
</dbReference>
<feature type="domain" description="Endonuclease/exonuclease/phosphatase" evidence="2">
    <location>
        <begin position="138"/>
        <end position="378"/>
    </location>
</feature>
<dbReference type="GO" id="GO:0004527">
    <property type="term" value="F:exonuclease activity"/>
    <property type="evidence" value="ECO:0007669"/>
    <property type="project" value="UniProtKB-KW"/>
</dbReference>
<keyword evidence="3" id="KW-0255">Endonuclease</keyword>
<gene>
    <name evidence="3" type="ORF">F4553_004829</name>
</gene>
<feature type="transmembrane region" description="Helical" evidence="1">
    <location>
        <begin position="24"/>
        <end position="46"/>
    </location>
</feature>
<organism evidence="3 4">
    <name type="scientific">Allocatelliglobosispora scoriae</name>
    <dbReference type="NCBI Taxonomy" id="643052"/>
    <lineage>
        <taxon>Bacteria</taxon>
        <taxon>Bacillati</taxon>
        <taxon>Actinomycetota</taxon>
        <taxon>Actinomycetes</taxon>
        <taxon>Micromonosporales</taxon>
        <taxon>Micromonosporaceae</taxon>
        <taxon>Allocatelliglobosispora</taxon>
    </lineage>
</organism>
<dbReference type="GO" id="GO:0004519">
    <property type="term" value="F:endonuclease activity"/>
    <property type="evidence" value="ECO:0007669"/>
    <property type="project" value="UniProtKB-KW"/>
</dbReference>
<evidence type="ECO:0000259" key="2">
    <source>
        <dbReference type="Pfam" id="PF03372"/>
    </source>
</evidence>
<keyword evidence="4" id="KW-1185">Reference proteome</keyword>
<feature type="transmembrane region" description="Helical" evidence="1">
    <location>
        <begin position="85"/>
        <end position="109"/>
    </location>
</feature>
<comment type="caution">
    <text evidence="3">The sequence shown here is derived from an EMBL/GenBank/DDBJ whole genome shotgun (WGS) entry which is preliminary data.</text>
</comment>
<proteinExistence type="predicted"/>
<keyword evidence="1" id="KW-0472">Membrane</keyword>
<dbReference type="AlphaFoldDB" id="A0A841BXK6"/>
<dbReference type="InterPro" id="IPR005135">
    <property type="entry name" value="Endo/exonuclease/phosphatase"/>
</dbReference>
<evidence type="ECO:0000313" key="4">
    <source>
        <dbReference type="Proteomes" id="UP000587527"/>
    </source>
</evidence>
<evidence type="ECO:0000256" key="1">
    <source>
        <dbReference type="SAM" id="Phobius"/>
    </source>
</evidence>
<accession>A0A841BXK6</accession>